<dbReference type="Proteomes" id="UP000812440">
    <property type="component" value="Unassembled WGS sequence"/>
</dbReference>
<dbReference type="InterPro" id="IPR051368">
    <property type="entry name" value="SerProtInhib-TIL_Domain"/>
</dbReference>
<feature type="chain" id="PRO_5035814777" description="TIL domain-containing protein" evidence="3">
    <location>
        <begin position="26"/>
        <end position="104"/>
    </location>
</feature>
<evidence type="ECO:0000313" key="5">
    <source>
        <dbReference type="EMBL" id="KAG8429381.1"/>
    </source>
</evidence>
<gene>
    <name evidence="5" type="ORF">GDO86_020320</name>
</gene>
<keyword evidence="3" id="KW-0732">Signal</keyword>
<dbReference type="EMBL" id="JAACNH010007874">
    <property type="protein sequence ID" value="KAG8429381.1"/>
    <property type="molecule type" value="Genomic_DNA"/>
</dbReference>
<comment type="caution">
    <text evidence="5">The sequence shown here is derived from an EMBL/GenBank/DDBJ whole genome shotgun (WGS) entry which is preliminary data.</text>
</comment>
<dbReference type="Pfam" id="PF01826">
    <property type="entry name" value="TIL"/>
    <property type="match status" value="1"/>
</dbReference>
<dbReference type="SUPFAM" id="SSF57567">
    <property type="entry name" value="Serine protease inhibitors"/>
    <property type="match status" value="1"/>
</dbReference>
<keyword evidence="1" id="KW-0646">Protease inhibitor</keyword>
<keyword evidence="6" id="KW-1185">Reference proteome</keyword>
<evidence type="ECO:0000259" key="4">
    <source>
        <dbReference type="Pfam" id="PF01826"/>
    </source>
</evidence>
<keyword evidence="2" id="KW-1015">Disulfide bond</keyword>
<dbReference type="PANTHER" id="PTHR23259:SF70">
    <property type="entry name" value="ACCESSORY GLAND PROTEIN ACP62F-RELATED"/>
    <property type="match status" value="1"/>
</dbReference>
<dbReference type="InterPro" id="IPR002919">
    <property type="entry name" value="TIL_dom"/>
</dbReference>
<evidence type="ECO:0000256" key="3">
    <source>
        <dbReference type="SAM" id="SignalP"/>
    </source>
</evidence>
<evidence type="ECO:0000256" key="1">
    <source>
        <dbReference type="ARBA" id="ARBA00022690"/>
    </source>
</evidence>
<feature type="domain" description="TIL" evidence="4">
    <location>
        <begin position="40"/>
        <end position="97"/>
    </location>
</feature>
<dbReference type="AlphaFoldDB" id="A0A8T2IFK0"/>
<sequence length="104" mass="11397">MLRFSALFLICTLFITFLVPELASSSGLKRRDLQNGGKRCPPNQIWESCGTACPLNCQNFRNPPEVCTLQCVLGCFCAAPYVFLSGKSGPCVLPKKCPPPHKGY</sequence>
<dbReference type="CDD" id="cd19941">
    <property type="entry name" value="TIL"/>
    <property type="match status" value="1"/>
</dbReference>
<dbReference type="OrthoDB" id="9904812at2759"/>
<evidence type="ECO:0000256" key="2">
    <source>
        <dbReference type="ARBA" id="ARBA00023157"/>
    </source>
</evidence>
<dbReference type="InterPro" id="IPR036084">
    <property type="entry name" value="Ser_inhib-like_sf"/>
</dbReference>
<accession>A0A8T2IFK0</accession>
<dbReference type="Gene3D" id="2.10.25.10">
    <property type="entry name" value="Laminin"/>
    <property type="match status" value="1"/>
</dbReference>
<protein>
    <recommendedName>
        <fullName evidence="4">TIL domain-containing protein</fullName>
    </recommendedName>
</protein>
<dbReference type="PANTHER" id="PTHR23259">
    <property type="entry name" value="RIDDLE"/>
    <property type="match status" value="1"/>
</dbReference>
<feature type="signal peptide" evidence="3">
    <location>
        <begin position="1"/>
        <end position="25"/>
    </location>
</feature>
<evidence type="ECO:0000313" key="6">
    <source>
        <dbReference type="Proteomes" id="UP000812440"/>
    </source>
</evidence>
<proteinExistence type="predicted"/>
<dbReference type="GO" id="GO:0030414">
    <property type="term" value="F:peptidase inhibitor activity"/>
    <property type="evidence" value="ECO:0007669"/>
    <property type="project" value="UniProtKB-KW"/>
</dbReference>
<name>A0A8T2IFK0_9PIPI</name>
<organism evidence="5 6">
    <name type="scientific">Hymenochirus boettgeri</name>
    <name type="common">Congo dwarf clawed frog</name>
    <dbReference type="NCBI Taxonomy" id="247094"/>
    <lineage>
        <taxon>Eukaryota</taxon>
        <taxon>Metazoa</taxon>
        <taxon>Chordata</taxon>
        <taxon>Craniata</taxon>
        <taxon>Vertebrata</taxon>
        <taxon>Euteleostomi</taxon>
        <taxon>Amphibia</taxon>
        <taxon>Batrachia</taxon>
        <taxon>Anura</taxon>
        <taxon>Pipoidea</taxon>
        <taxon>Pipidae</taxon>
        <taxon>Pipinae</taxon>
        <taxon>Hymenochirus</taxon>
    </lineage>
</organism>
<reference evidence="5" key="1">
    <citation type="thesis" date="2020" institute="ProQuest LLC" country="789 East Eisenhower Parkway, Ann Arbor, MI, USA">
        <title>Comparative Genomics and Chromosome Evolution.</title>
        <authorList>
            <person name="Mudd A.B."/>
        </authorList>
    </citation>
    <scope>NUCLEOTIDE SEQUENCE</scope>
    <source>
        <strain evidence="5">Female2</strain>
        <tissue evidence="5">Blood</tissue>
    </source>
</reference>